<name>A0A0A1X4P0_ZEUCU</name>
<dbReference type="AlphaFoldDB" id="A0A0A1X4P0"/>
<feature type="region of interest" description="Disordered" evidence="1">
    <location>
        <begin position="157"/>
        <end position="183"/>
    </location>
</feature>
<feature type="region of interest" description="Disordered" evidence="1">
    <location>
        <begin position="328"/>
        <end position="350"/>
    </location>
</feature>
<feature type="compositionally biased region" description="Basic residues" evidence="1">
    <location>
        <begin position="497"/>
        <end position="510"/>
    </location>
</feature>
<feature type="compositionally biased region" description="Polar residues" evidence="1">
    <location>
        <begin position="334"/>
        <end position="343"/>
    </location>
</feature>
<evidence type="ECO:0000313" key="2">
    <source>
        <dbReference type="EMBL" id="JAC99805.1"/>
    </source>
</evidence>
<accession>A0A0A1X4P0</accession>
<dbReference type="EMBL" id="GBXI01008639">
    <property type="protein sequence ID" value="JAD05653.1"/>
    <property type="molecule type" value="Transcribed_RNA"/>
</dbReference>
<sequence length="519" mass="57642">MTSHCHITHHCHHYSPGSGGDGEKSSKKSCGCNKHKNNRHHHSHHHKHRHHQYRHLQSELQQRDKHVRQLPGYTSKSSFDSSDDLQQSGLGNQQERLHDIAIEIDAATLTEDNTSTATSNFAYKMAKANIAPIIMAPIHDNDEDDKTQRRKYHDYRCDSMNSTSTGETDELSHRNSGVRHKKTDCDNTPIWTESNTDRHEDTITPEIAYCKDSQCCVKKREASKLDAAHNECVRIQRKQFKASGADECCSTCSHCSDCSCQNADATSCSSFDELEADDNDEERRMAPHELVVSAECHRCNFRQTSTTSTGDEAEEEDGGKYEKVTAKMVKHSQRSIPDNNGTDSSAHTSRRSSASYCSCHSSTCYCCECKCADVVDDDCDSTTGQMLTARDNPCTALTSNAELELEHSSTLTPLTNASSAVSTPGAEEADVTLRSLTNTFAEDICSSPSQSAEYFSLSSNNQQSHFSPTDTPTHRPLKTPSEITADKSVDAGELGKKPCKHYTKHHRHKNPASAMDCYL</sequence>
<reference evidence="3" key="2">
    <citation type="journal article" date="2015" name="Gigascience">
        <title>Reconstructing a comprehensive transcriptome assembly of a white-pupal translocated strain of the pest fruit fly Bactrocera cucurbitae.</title>
        <authorList>
            <person name="Sim S.B."/>
            <person name="Calla B."/>
            <person name="Hall B."/>
            <person name="DeRego T."/>
            <person name="Geib S.M."/>
        </authorList>
    </citation>
    <scope>NUCLEOTIDE SEQUENCE</scope>
</reference>
<feature type="region of interest" description="Disordered" evidence="1">
    <location>
        <begin position="456"/>
        <end position="519"/>
    </location>
</feature>
<feature type="region of interest" description="Disordered" evidence="1">
    <location>
        <begin position="1"/>
        <end position="65"/>
    </location>
</feature>
<organism evidence="3">
    <name type="scientific">Zeugodacus cucurbitae</name>
    <name type="common">Melon fruit fly</name>
    <name type="synonym">Bactrocera cucurbitae</name>
    <dbReference type="NCBI Taxonomy" id="28588"/>
    <lineage>
        <taxon>Eukaryota</taxon>
        <taxon>Metazoa</taxon>
        <taxon>Ecdysozoa</taxon>
        <taxon>Arthropoda</taxon>
        <taxon>Hexapoda</taxon>
        <taxon>Insecta</taxon>
        <taxon>Pterygota</taxon>
        <taxon>Neoptera</taxon>
        <taxon>Endopterygota</taxon>
        <taxon>Diptera</taxon>
        <taxon>Brachycera</taxon>
        <taxon>Muscomorpha</taxon>
        <taxon>Tephritoidea</taxon>
        <taxon>Tephritidae</taxon>
        <taxon>Zeugodacus</taxon>
        <taxon>Zeugodacus</taxon>
    </lineage>
</organism>
<gene>
    <name evidence="3" type="ORF">g.41289</name>
    <name evidence="2" type="ORF">g.41293</name>
</gene>
<feature type="compositionally biased region" description="Basic residues" evidence="1">
    <location>
        <begin position="33"/>
        <end position="54"/>
    </location>
</feature>
<feature type="compositionally biased region" description="Basic and acidic residues" evidence="1">
    <location>
        <begin position="484"/>
        <end position="496"/>
    </location>
</feature>
<evidence type="ECO:0000256" key="1">
    <source>
        <dbReference type="SAM" id="MobiDB-lite"/>
    </source>
</evidence>
<evidence type="ECO:0000313" key="3">
    <source>
        <dbReference type="EMBL" id="JAD05653.1"/>
    </source>
</evidence>
<reference evidence="3" key="1">
    <citation type="submission" date="2014-11" db="EMBL/GenBank/DDBJ databases">
        <authorList>
            <person name="Geib S."/>
        </authorList>
    </citation>
    <scope>NUCLEOTIDE SEQUENCE</scope>
</reference>
<protein>
    <submittedName>
        <fullName evidence="3">Uncharacterized protein</fullName>
    </submittedName>
</protein>
<dbReference type="EMBL" id="GBXI01014486">
    <property type="protein sequence ID" value="JAC99805.1"/>
    <property type="molecule type" value="Transcribed_RNA"/>
</dbReference>
<feature type="compositionally biased region" description="Basic residues" evidence="1">
    <location>
        <begin position="1"/>
        <end position="13"/>
    </location>
</feature>
<proteinExistence type="predicted"/>
<feature type="compositionally biased region" description="Polar residues" evidence="1">
    <location>
        <begin position="456"/>
        <end position="471"/>
    </location>
</feature>